<dbReference type="Gene3D" id="6.10.140.530">
    <property type="match status" value="2"/>
</dbReference>
<dbReference type="PANTHER" id="PTHR33418:SF1">
    <property type="entry name" value="HELICASE-ASSOCIATED DOMAIN-CONTAINING PROTEIN"/>
    <property type="match status" value="1"/>
</dbReference>
<evidence type="ECO:0000313" key="2">
    <source>
        <dbReference type="EMBL" id="UZJ23853.1"/>
    </source>
</evidence>
<evidence type="ECO:0000313" key="3">
    <source>
        <dbReference type="Proteomes" id="UP001164965"/>
    </source>
</evidence>
<evidence type="ECO:0000259" key="1">
    <source>
        <dbReference type="Pfam" id="PF03457"/>
    </source>
</evidence>
<keyword evidence="3" id="KW-1185">Reference proteome</keyword>
<dbReference type="PANTHER" id="PTHR33418">
    <property type="entry name" value="HELICASE-ASSOCIATED"/>
    <property type="match status" value="1"/>
</dbReference>
<protein>
    <submittedName>
        <fullName evidence="2">Helicase associated domain-containing protein</fullName>
    </submittedName>
</protein>
<name>A0ABY6NX30_9NOCA</name>
<organism evidence="2 3">
    <name type="scientific">Rhodococcus antarcticus</name>
    <dbReference type="NCBI Taxonomy" id="2987751"/>
    <lineage>
        <taxon>Bacteria</taxon>
        <taxon>Bacillati</taxon>
        <taxon>Actinomycetota</taxon>
        <taxon>Actinomycetes</taxon>
        <taxon>Mycobacteriales</taxon>
        <taxon>Nocardiaceae</taxon>
        <taxon>Rhodococcus</taxon>
    </lineage>
</organism>
<accession>A0ABY6NX30</accession>
<proteinExistence type="predicted"/>
<reference evidence="2" key="1">
    <citation type="submission" date="2022-10" db="EMBL/GenBank/DDBJ databases">
        <title>Rhodococcus sp.75.</title>
        <authorList>
            <person name="Sun M."/>
        </authorList>
    </citation>
    <scope>NUCLEOTIDE SEQUENCE</scope>
    <source>
        <strain evidence="2">75</strain>
    </source>
</reference>
<feature type="domain" description="Helicase-associated" evidence="1">
    <location>
        <begin position="6"/>
        <end position="68"/>
    </location>
</feature>
<gene>
    <name evidence="2" type="ORF">RHODO2019_11665</name>
</gene>
<sequence length="146" mass="15799">MYGVHSDTWKKAVAALWSWAENHGDIGTLPPGVAVEGVVLSRWVSARRHERRTGELGDEQVTQLEALPGWSWGAGQQEAWATTFALLCAYAAENGTARVPTGHTTGGVRLGAWVSRQRTAHRSGSLPTDRAAALQRLAGWEWNPGS</sequence>
<dbReference type="Proteomes" id="UP001164965">
    <property type="component" value="Chromosome"/>
</dbReference>
<feature type="domain" description="Helicase-associated" evidence="1">
    <location>
        <begin position="77"/>
        <end position="137"/>
    </location>
</feature>
<dbReference type="InterPro" id="IPR005114">
    <property type="entry name" value="Helicase_assoc"/>
</dbReference>
<dbReference type="EMBL" id="CP110615">
    <property type="protein sequence ID" value="UZJ23853.1"/>
    <property type="molecule type" value="Genomic_DNA"/>
</dbReference>
<dbReference type="RefSeq" id="WP_265381961.1">
    <property type="nucleotide sequence ID" value="NZ_CP110615.1"/>
</dbReference>
<dbReference type="Pfam" id="PF03457">
    <property type="entry name" value="HA"/>
    <property type="match status" value="2"/>
</dbReference>